<dbReference type="EMBL" id="JAENGY010000273">
    <property type="protein sequence ID" value="KAG6967431.1"/>
    <property type="molecule type" value="Genomic_DNA"/>
</dbReference>
<organism evidence="2 3">
    <name type="scientific">Phytophthora aleatoria</name>
    <dbReference type="NCBI Taxonomy" id="2496075"/>
    <lineage>
        <taxon>Eukaryota</taxon>
        <taxon>Sar</taxon>
        <taxon>Stramenopiles</taxon>
        <taxon>Oomycota</taxon>
        <taxon>Peronosporomycetes</taxon>
        <taxon>Peronosporales</taxon>
        <taxon>Peronosporaceae</taxon>
        <taxon>Phytophthora</taxon>
    </lineage>
</organism>
<reference evidence="2" key="1">
    <citation type="submission" date="2021-01" db="EMBL/GenBank/DDBJ databases">
        <title>Phytophthora aleatoria, a newly-described species from Pinus radiata is distinct from Phytophthora cactorum isolates based on comparative genomics.</title>
        <authorList>
            <person name="Mcdougal R."/>
            <person name="Panda P."/>
            <person name="Williams N."/>
            <person name="Studholme D.J."/>
        </authorList>
    </citation>
    <scope>NUCLEOTIDE SEQUENCE</scope>
    <source>
        <strain evidence="2">NZFS 4037</strain>
    </source>
</reference>
<gene>
    <name evidence="2" type="ORF">JG688_00006335</name>
</gene>
<dbReference type="Proteomes" id="UP000709295">
    <property type="component" value="Unassembled WGS sequence"/>
</dbReference>
<keyword evidence="3" id="KW-1185">Reference proteome</keyword>
<dbReference type="AlphaFoldDB" id="A0A8J5IZP5"/>
<feature type="region of interest" description="Disordered" evidence="1">
    <location>
        <begin position="1"/>
        <end position="35"/>
    </location>
</feature>
<feature type="compositionally biased region" description="Polar residues" evidence="1">
    <location>
        <begin position="15"/>
        <end position="33"/>
    </location>
</feature>
<evidence type="ECO:0000313" key="2">
    <source>
        <dbReference type="EMBL" id="KAG6967431.1"/>
    </source>
</evidence>
<comment type="caution">
    <text evidence="2">The sequence shown here is derived from an EMBL/GenBank/DDBJ whole genome shotgun (WGS) entry which is preliminary data.</text>
</comment>
<sequence>MGRTSVMSPWRTGKSHLQQPTLSRPQSHMSRSQGCVDPVKMIRALQVRSARIMTKKGRHQCRLLLLLRVLFLQNALRGCQVHPRLLPGS</sequence>
<evidence type="ECO:0000313" key="3">
    <source>
        <dbReference type="Proteomes" id="UP000709295"/>
    </source>
</evidence>
<protein>
    <submittedName>
        <fullName evidence="2">Uncharacterized protein</fullName>
    </submittedName>
</protein>
<accession>A0A8J5IZP5</accession>
<feature type="non-terminal residue" evidence="2">
    <location>
        <position position="89"/>
    </location>
</feature>
<proteinExistence type="predicted"/>
<evidence type="ECO:0000256" key="1">
    <source>
        <dbReference type="SAM" id="MobiDB-lite"/>
    </source>
</evidence>
<name>A0A8J5IZP5_9STRA</name>